<proteinExistence type="predicted"/>
<gene>
    <name evidence="1" type="ORF">EG028_19680</name>
</gene>
<dbReference type="EMBL" id="RMBX01000011">
    <property type="protein sequence ID" value="RPD39348.1"/>
    <property type="molecule type" value="Genomic_DNA"/>
</dbReference>
<protein>
    <recommendedName>
        <fullName evidence="3">Transcriptional regulator</fullName>
    </recommendedName>
</protein>
<accession>A0A3N4M7S0</accession>
<evidence type="ECO:0000313" key="2">
    <source>
        <dbReference type="Proteomes" id="UP000279089"/>
    </source>
</evidence>
<name>A0A3N4M7S0_9BACT</name>
<keyword evidence="2" id="KW-1185">Reference proteome</keyword>
<reference evidence="2" key="1">
    <citation type="submission" date="2018-11" db="EMBL/GenBank/DDBJ databases">
        <title>Chitinophaga lutea sp.nov., isolate from arsenic contaminated soil.</title>
        <authorList>
            <person name="Zong Y."/>
        </authorList>
    </citation>
    <scope>NUCLEOTIDE SEQUENCE [LARGE SCALE GENOMIC DNA]</scope>
    <source>
        <strain evidence="2">YLT18</strain>
    </source>
</reference>
<comment type="caution">
    <text evidence="1">The sequence shown here is derived from an EMBL/GenBank/DDBJ whole genome shotgun (WGS) entry which is preliminary data.</text>
</comment>
<evidence type="ECO:0008006" key="3">
    <source>
        <dbReference type="Google" id="ProtNLM"/>
    </source>
</evidence>
<sequence length="95" mass="10862">MDSRDILFSFFRASMNDSRLTKAHVAVFTALLYVSFENGNANPVKVYSRDVMPFARISSSATYHRALLELAEYGYLGYEASYYQGCPSKVWWRVG</sequence>
<evidence type="ECO:0000313" key="1">
    <source>
        <dbReference type="EMBL" id="RPD39348.1"/>
    </source>
</evidence>
<organism evidence="1 2">
    <name type="scientific">Chitinophaga barathri</name>
    <dbReference type="NCBI Taxonomy" id="1647451"/>
    <lineage>
        <taxon>Bacteria</taxon>
        <taxon>Pseudomonadati</taxon>
        <taxon>Bacteroidota</taxon>
        <taxon>Chitinophagia</taxon>
        <taxon>Chitinophagales</taxon>
        <taxon>Chitinophagaceae</taxon>
        <taxon>Chitinophaga</taxon>
    </lineage>
</organism>
<dbReference type="AlphaFoldDB" id="A0A3N4M7S0"/>
<dbReference type="Proteomes" id="UP000279089">
    <property type="component" value="Unassembled WGS sequence"/>
</dbReference>